<organism evidence="2 3">
    <name type="scientific">Bacillus chungangensis</name>
    <dbReference type="NCBI Taxonomy" id="587633"/>
    <lineage>
        <taxon>Bacteria</taxon>
        <taxon>Bacillati</taxon>
        <taxon>Bacillota</taxon>
        <taxon>Bacilli</taxon>
        <taxon>Bacillales</taxon>
        <taxon>Bacillaceae</taxon>
        <taxon>Bacillus</taxon>
    </lineage>
</organism>
<reference evidence="2 3" key="1">
    <citation type="submission" date="2023-07" db="EMBL/GenBank/DDBJ databases">
        <title>Genomic Encyclopedia of Type Strains, Phase IV (KMG-IV): sequencing the most valuable type-strain genomes for metagenomic binning, comparative biology and taxonomic classification.</title>
        <authorList>
            <person name="Goeker M."/>
        </authorList>
    </citation>
    <scope>NUCLEOTIDE SEQUENCE [LARGE SCALE GENOMIC DNA]</scope>
    <source>
        <strain evidence="2 3">DSM 23837</strain>
    </source>
</reference>
<accession>A0ABT9WTU6</accession>
<proteinExistence type="predicted"/>
<feature type="compositionally biased region" description="Basic and acidic residues" evidence="1">
    <location>
        <begin position="80"/>
        <end position="91"/>
    </location>
</feature>
<keyword evidence="3" id="KW-1185">Reference proteome</keyword>
<dbReference type="Proteomes" id="UP001223586">
    <property type="component" value="Unassembled WGS sequence"/>
</dbReference>
<protein>
    <submittedName>
        <fullName evidence="2">Uncharacterized protein</fullName>
    </submittedName>
</protein>
<name>A0ABT9WTU6_9BACI</name>
<feature type="region of interest" description="Disordered" evidence="1">
    <location>
        <begin position="59"/>
        <end position="91"/>
    </location>
</feature>
<sequence>MQKLKLTKIGSYNGIKKGQVVELEKEAAAFLLATHYFELADKDEAITGSFTETDAITSNEGKKIKKQKSRTAAKQTAKKLQAENKEDSSCI</sequence>
<evidence type="ECO:0000256" key="1">
    <source>
        <dbReference type="SAM" id="MobiDB-lite"/>
    </source>
</evidence>
<comment type="caution">
    <text evidence="2">The sequence shown here is derived from an EMBL/GenBank/DDBJ whole genome shotgun (WGS) entry which is preliminary data.</text>
</comment>
<evidence type="ECO:0000313" key="3">
    <source>
        <dbReference type="Proteomes" id="UP001223586"/>
    </source>
</evidence>
<dbReference type="EMBL" id="JAUSTT010000015">
    <property type="protein sequence ID" value="MDQ0176721.1"/>
    <property type="molecule type" value="Genomic_DNA"/>
</dbReference>
<evidence type="ECO:0000313" key="2">
    <source>
        <dbReference type="EMBL" id="MDQ0176721.1"/>
    </source>
</evidence>
<gene>
    <name evidence="2" type="ORF">J2S08_002579</name>
</gene>
<dbReference type="RefSeq" id="WP_307230097.1">
    <property type="nucleotide sequence ID" value="NZ_JAUSTT010000015.1"/>
</dbReference>